<organism evidence="5">
    <name type="scientific">Escherichia coli</name>
    <dbReference type="NCBI Taxonomy" id="562"/>
    <lineage>
        <taxon>Bacteria</taxon>
        <taxon>Pseudomonadati</taxon>
        <taxon>Pseudomonadota</taxon>
        <taxon>Gammaproteobacteria</taxon>
        <taxon>Enterobacterales</taxon>
        <taxon>Enterobacteriaceae</taxon>
        <taxon>Escherichia</taxon>
    </lineage>
</organism>
<dbReference type="GO" id="GO:0016020">
    <property type="term" value="C:membrane"/>
    <property type="evidence" value="ECO:0007669"/>
    <property type="project" value="UniProtKB-SubCell"/>
</dbReference>
<dbReference type="RefSeq" id="WP_062891781.1">
    <property type="nucleotide sequence ID" value="NZ_JBGFID010000022.1"/>
</dbReference>
<keyword evidence="3" id="KW-1133">Transmembrane helix</keyword>
<dbReference type="Pfam" id="PF01943">
    <property type="entry name" value="Polysacc_synt"/>
    <property type="match status" value="1"/>
</dbReference>
<dbReference type="InterPro" id="IPR002797">
    <property type="entry name" value="Polysacc_synth"/>
</dbReference>
<accession>A0A0A8J389</accession>
<keyword evidence="4" id="KW-0472">Membrane</keyword>
<proteinExistence type="predicted"/>
<dbReference type="PANTHER" id="PTHR43424">
    <property type="entry name" value="LOCUS PUTATIVE PROTEIN 1-RELATED"/>
    <property type="match status" value="1"/>
</dbReference>
<reference evidence="5" key="1">
    <citation type="journal article" date="2014" name="DNA Res.">
        <title>A complete view of the genetic diversity of the Escherichia coli O-antigen biosynthesis gene cluster.</title>
        <authorList>
            <person name="Iguchi A."/>
            <person name="Iyoda S."/>
            <person name="Kikuchi T."/>
            <person name="Ogura Y."/>
            <person name="Katsura K."/>
            <person name="Ohnishi M."/>
            <person name="Hayashi T."/>
            <person name="Thomson N.R."/>
        </authorList>
    </citation>
    <scope>NUCLEOTIDE SEQUENCE</scope>
    <source>
        <strain evidence="5">F11621-41</strain>
    </source>
</reference>
<name>A0A0A8J389_ECOLX</name>
<dbReference type="EMBL" id="AB811615">
    <property type="protein sequence ID" value="BAQ00859.1"/>
    <property type="molecule type" value="Genomic_DNA"/>
</dbReference>
<comment type="subcellular location">
    <subcellularLocation>
        <location evidence="1">Membrane</location>
        <topology evidence="1">Multi-pass membrane protein</topology>
    </subcellularLocation>
</comment>
<protein>
    <submittedName>
        <fullName evidence="5">O-antigen flippase</fullName>
    </submittedName>
</protein>
<evidence type="ECO:0000256" key="1">
    <source>
        <dbReference type="ARBA" id="ARBA00004141"/>
    </source>
</evidence>
<dbReference type="PANTHER" id="PTHR43424:SF1">
    <property type="entry name" value="LOCUS PUTATIVE PROTEIN 1-RELATED"/>
    <property type="match status" value="1"/>
</dbReference>
<dbReference type="InterPro" id="IPR052556">
    <property type="entry name" value="PolySynth_Transporter"/>
</dbReference>
<gene>
    <name evidence="5" type="primary">wzx</name>
</gene>
<evidence type="ECO:0000256" key="4">
    <source>
        <dbReference type="ARBA" id="ARBA00023136"/>
    </source>
</evidence>
<evidence type="ECO:0000313" key="5">
    <source>
        <dbReference type="EMBL" id="BAQ00859.1"/>
    </source>
</evidence>
<evidence type="ECO:0000256" key="2">
    <source>
        <dbReference type="ARBA" id="ARBA00022692"/>
    </source>
</evidence>
<evidence type="ECO:0000256" key="3">
    <source>
        <dbReference type="ARBA" id="ARBA00022989"/>
    </source>
</evidence>
<dbReference type="AlphaFoldDB" id="A0A0A8J389"/>
<keyword evidence="2" id="KW-0812">Transmembrane</keyword>
<sequence>MKKYLSNLLWLLSDRVFMLVFQLSLFASIKRIYGLDILGSWATIMNISQILLSLFLFGIDIVVVKRIVENPSSTGTEIGCALFLQFLGLLLYASAFITIVIYFYYDIPFAFIFVAILIVANFFSLYAKVIFFHYSALVESKYRAITILSSVAVSYGYLWCCIYFGWHVFYAYVFFYLIQALFSFTIYKFYFPYSAKWTIDLELVKMYFFMGSKLIVSTISVSLFTQCDVILLESLTGTKEAGAFSAALRLSAIWFMCGGLIANAFFPKIVQLEKIGEEESFIFLKWICGVVSVISIYGAIIMIALSPIIIKILYGDNMDLSAQVLMVHMWSGVFVFLGSFSSKWLFSKNYINLEVIKTIIAAILNITLNIIVIPKYGAVGAASVSLLSYFIANFLIFIFIPKTKNMFKMQLQSLKYIIFPWRLINDFGRVRCQFQ</sequence>